<keyword evidence="2" id="KW-1185">Reference proteome</keyword>
<protein>
    <submittedName>
        <fullName evidence="1">Uncharacterized protein</fullName>
    </submittedName>
</protein>
<evidence type="ECO:0000313" key="1">
    <source>
        <dbReference type="EMBL" id="VVE04921.1"/>
    </source>
</evidence>
<name>A0A5E4UYH3_9BURK</name>
<accession>A0A5E4UYH3</accession>
<organism evidence="1 2">
    <name type="scientific">Pandoraea aquatica</name>
    <dbReference type="NCBI Taxonomy" id="2508290"/>
    <lineage>
        <taxon>Bacteria</taxon>
        <taxon>Pseudomonadati</taxon>
        <taxon>Pseudomonadota</taxon>
        <taxon>Betaproteobacteria</taxon>
        <taxon>Burkholderiales</taxon>
        <taxon>Burkholderiaceae</taxon>
        <taxon>Pandoraea</taxon>
    </lineage>
</organism>
<gene>
    <name evidence="1" type="ORF">PAQ31011_02333</name>
</gene>
<proteinExistence type="predicted"/>
<dbReference type="AlphaFoldDB" id="A0A5E4UYH3"/>
<sequence>MNDDYTIEVVWYPNANARAEDFCVDDTEEELIQLRSCPSDADPAKE</sequence>
<dbReference type="EMBL" id="CABPSN010000003">
    <property type="protein sequence ID" value="VVE04921.1"/>
    <property type="molecule type" value="Genomic_DNA"/>
</dbReference>
<evidence type="ECO:0000313" key="2">
    <source>
        <dbReference type="Proteomes" id="UP000366819"/>
    </source>
</evidence>
<reference evidence="1 2" key="1">
    <citation type="submission" date="2019-08" db="EMBL/GenBank/DDBJ databases">
        <authorList>
            <person name="Peeters C."/>
        </authorList>
    </citation>
    <scope>NUCLEOTIDE SEQUENCE [LARGE SCALE GENOMIC DNA]</scope>
    <source>
        <strain evidence="1 2">LMG 31011</strain>
    </source>
</reference>
<dbReference type="RefSeq" id="WP_174990089.1">
    <property type="nucleotide sequence ID" value="NZ_CABPSN010000003.1"/>
</dbReference>
<dbReference type="Proteomes" id="UP000366819">
    <property type="component" value="Unassembled WGS sequence"/>
</dbReference>